<dbReference type="GO" id="GO:0005975">
    <property type="term" value="P:carbohydrate metabolic process"/>
    <property type="evidence" value="ECO:0007669"/>
    <property type="project" value="InterPro"/>
</dbReference>
<evidence type="ECO:0008006" key="6">
    <source>
        <dbReference type="Google" id="ProtNLM"/>
    </source>
</evidence>
<feature type="binding site" evidence="2">
    <location>
        <begin position="253"/>
        <end position="256"/>
    </location>
    <ligand>
        <name>dihydroxyacetone phosphate</name>
        <dbReference type="ChEBI" id="CHEBI:57642"/>
    </ligand>
</feature>
<dbReference type="PANTHER" id="PTHR30304">
    <property type="entry name" value="D-TAGATOSE-1,6-BISPHOSPHATE ALDOLASE"/>
    <property type="match status" value="1"/>
</dbReference>
<evidence type="ECO:0000256" key="1">
    <source>
        <dbReference type="PIRSR" id="PIRSR001359-1"/>
    </source>
</evidence>
<dbReference type="Proteomes" id="UP000230821">
    <property type="component" value="Unassembled WGS sequence"/>
</dbReference>
<reference evidence="4 5" key="1">
    <citation type="submission" date="2017-10" db="EMBL/GenBank/DDBJ databases">
        <title>Novel microbial diversity and functional potential in the marine mammal oral microbiome.</title>
        <authorList>
            <person name="Dudek N.K."/>
            <person name="Sun C.L."/>
            <person name="Burstein D."/>
            <person name="Kantor R.S."/>
            <person name="Aliaga Goltsman D.S."/>
            <person name="Bik E.M."/>
            <person name="Thomas B.C."/>
            <person name="Banfield J.F."/>
            <person name="Relman D.A."/>
        </authorList>
    </citation>
    <scope>NUCLEOTIDE SEQUENCE [LARGE SCALE GENOMIC DNA]</scope>
    <source>
        <strain evidence="4">DOLJORAL78_47_16</strain>
    </source>
</reference>
<evidence type="ECO:0000313" key="4">
    <source>
        <dbReference type="EMBL" id="PIE32316.1"/>
    </source>
</evidence>
<sequence length="302" mass="33274">MPCDAKTQMLNAYKAGTVIPSFNIPYLPMMEAVVRALQETQCFGQIAVARPDWEKFRAKSLRAVYEQYQEVKDERFTGLHLDHVPVIDEDQQHVDYLSIIKEAVELGYGSVMVDASRLSLEGNIAAAKSVVEIAHARGVAVEAELGAVLGHEDGPMPSYEELFTSGMGFTEPAEAKRYVEESGVDWLSVAVGSVHGALSETKRHEKKVDARLNIERIQEIRKVIDRPMVLHGGSGIQKAYLLDAFKNGVAKLNIGTAIRQAYEKGAETSEKQGQEAVYQTTISLIKDELEIEGSAKVINPDV</sequence>
<dbReference type="Pfam" id="PF01116">
    <property type="entry name" value="F_bP_aldolase"/>
    <property type="match status" value="1"/>
</dbReference>
<feature type="binding site" evidence="3">
    <location>
        <position position="195"/>
    </location>
    <ligand>
        <name>Zn(2+)</name>
        <dbReference type="ChEBI" id="CHEBI:29105"/>
        <label>1</label>
        <note>catalytic</note>
    </ligand>
</feature>
<gene>
    <name evidence="4" type="ORF">CSA56_15700</name>
</gene>
<dbReference type="Gene3D" id="3.20.20.70">
    <property type="entry name" value="Aldolase class I"/>
    <property type="match status" value="1"/>
</dbReference>
<dbReference type="PANTHER" id="PTHR30304:SF0">
    <property type="entry name" value="D-TAGATOSE-1,6-BISPHOSPHATE ALDOLASE SUBUNIT GATY-RELATED"/>
    <property type="match status" value="1"/>
</dbReference>
<feature type="binding site" evidence="3">
    <location>
        <position position="231"/>
    </location>
    <ligand>
        <name>Zn(2+)</name>
        <dbReference type="ChEBI" id="CHEBI:29105"/>
        <label>1</label>
        <note>catalytic</note>
    </ligand>
</feature>
<accession>A0A2G6K9E1</accession>
<comment type="caution">
    <text evidence="4">The sequence shown here is derived from an EMBL/GenBank/DDBJ whole genome shotgun (WGS) entry which is preliminary data.</text>
</comment>
<feature type="binding site" evidence="3">
    <location>
        <position position="83"/>
    </location>
    <ligand>
        <name>Zn(2+)</name>
        <dbReference type="ChEBI" id="CHEBI:29105"/>
        <label>1</label>
        <note>catalytic</note>
    </ligand>
</feature>
<organism evidence="4 5">
    <name type="scientific">candidate division KSB3 bacterium</name>
    <dbReference type="NCBI Taxonomy" id="2044937"/>
    <lineage>
        <taxon>Bacteria</taxon>
        <taxon>candidate division KSB3</taxon>
    </lineage>
</organism>
<dbReference type="InterPro" id="IPR050246">
    <property type="entry name" value="Class_II_FBP_aldolase"/>
</dbReference>
<feature type="binding site" evidence="3">
    <location>
        <position position="144"/>
    </location>
    <ligand>
        <name>Zn(2+)</name>
        <dbReference type="ChEBI" id="CHEBI:29105"/>
        <label>2</label>
    </ligand>
</feature>
<name>A0A2G6K9E1_9BACT</name>
<feature type="binding site" evidence="2">
    <location>
        <begin position="232"/>
        <end position="234"/>
    </location>
    <ligand>
        <name>dihydroxyacetone phosphate</name>
        <dbReference type="ChEBI" id="CHEBI:57642"/>
    </ligand>
</feature>
<keyword evidence="3" id="KW-0862">Zinc</keyword>
<feature type="binding site" evidence="2">
    <location>
        <position position="196"/>
    </location>
    <ligand>
        <name>dihydroxyacetone phosphate</name>
        <dbReference type="ChEBI" id="CHEBI:57642"/>
    </ligand>
</feature>
<feature type="binding site" evidence="3">
    <location>
        <position position="114"/>
    </location>
    <ligand>
        <name>Zn(2+)</name>
        <dbReference type="ChEBI" id="CHEBI:29105"/>
        <label>2</label>
    </ligand>
</feature>
<evidence type="ECO:0000256" key="3">
    <source>
        <dbReference type="PIRSR" id="PIRSR001359-3"/>
    </source>
</evidence>
<evidence type="ECO:0000256" key="2">
    <source>
        <dbReference type="PIRSR" id="PIRSR001359-2"/>
    </source>
</evidence>
<dbReference type="InterPro" id="IPR013785">
    <property type="entry name" value="Aldolase_TIM"/>
</dbReference>
<dbReference type="EMBL" id="PDSK01000115">
    <property type="protein sequence ID" value="PIE32316.1"/>
    <property type="molecule type" value="Genomic_DNA"/>
</dbReference>
<dbReference type="GO" id="GO:0016832">
    <property type="term" value="F:aldehyde-lyase activity"/>
    <property type="evidence" value="ECO:0007669"/>
    <property type="project" value="InterPro"/>
</dbReference>
<feature type="active site" description="Proton donor" evidence="1">
    <location>
        <position position="82"/>
    </location>
</feature>
<dbReference type="SUPFAM" id="SSF51569">
    <property type="entry name" value="Aldolase"/>
    <property type="match status" value="1"/>
</dbReference>
<dbReference type="GO" id="GO:0008270">
    <property type="term" value="F:zinc ion binding"/>
    <property type="evidence" value="ECO:0007669"/>
    <property type="project" value="InterPro"/>
</dbReference>
<protein>
    <recommendedName>
        <fullName evidence="6">Tagatose-bisphosphate aldolase</fullName>
    </recommendedName>
</protein>
<dbReference type="AlphaFoldDB" id="A0A2G6K9E1"/>
<evidence type="ECO:0000313" key="5">
    <source>
        <dbReference type="Proteomes" id="UP000230821"/>
    </source>
</evidence>
<proteinExistence type="predicted"/>
<dbReference type="PIRSF" id="PIRSF001359">
    <property type="entry name" value="F_bP_aldolase_II"/>
    <property type="match status" value="1"/>
</dbReference>
<dbReference type="InterPro" id="IPR000771">
    <property type="entry name" value="FBA_II"/>
</dbReference>
<comment type="cofactor">
    <cofactor evidence="3">
        <name>Zn(2+)</name>
        <dbReference type="ChEBI" id="CHEBI:29105"/>
    </cofactor>
    <text evidence="3">Binds 2 Zn(2+) ions per subunit. One is catalytic and the other provides a structural contribution.</text>
</comment>
<keyword evidence="3" id="KW-0479">Metal-binding</keyword>